<protein>
    <submittedName>
        <fullName evidence="1">Uncharacterized protein</fullName>
    </submittedName>
</protein>
<dbReference type="Proteomes" id="UP001249851">
    <property type="component" value="Unassembled WGS sequence"/>
</dbReference>
<organism evidence="1 2">
    <name type="scientific">Acropora cervicornis</name>
    <name type="common">Staghorn coral</name>
    <dbReference type="NCBI Taxonomy" id="6130"/>
    <lineage>
        <taxon>Eukaryota</taxon>
        <taxon>Metazoa</taxon>
        <taxon>Cnidaria</taxon>
        <taxon>Anthozoa</taxon>
        <taxon>Hexacorallia</taxon>
        <taxon>Scleractinia</taxon>
        <taxon>Astrocoeniina</taxon>
        <taxon>Acroporidae</taxon>
        <taxon>Acropora</taxon>
    </lineage>
</organism>
<proteinExistence type="predicted"/>
<dbReference type="AlphaFoldDB" id="A0AAD9QMR0"/>
<gene>
    <name evidence="1" type="ORF">P5673_012324</name>
</gene>
<reference evidence="1" key="2">
    <citation type="journal article" date="2023" name="Science">
        <title>Genomic signatures of disease resistance in endangered staghorn corals.</title>
        <authorList>
            <person name="Vollmer S.V."/>
            <person name="Selwyn J.D."/>
            <person name="Despard B.A."/>
            <person name="Roesel C.L."/>
        </authorList>
    </citation>
    <scope>NUCLEOTIDE SEQUENCE</scope>
    <source>
        <strain evidence="1">K2</strain>
    </source>
</reference>
<evidence type="ECO:0000313" key="1">
    <source>
        <dbReference type="EMBL" id="KAK2564098.1"/>
    </source>
</evidence>
<evidence type="ECO:0000313" key="2">
    <source>
        <dbReference type="Proteomes" id="UP001249851"/>
    </source>
</evidence>
<comment type="caution">
    <text evidence="1">The sequence shown here is derived from an EMBL/GenBank/DDBJ whole genome shotgun (WGS) entry which is preliminary data.</text>
</comment>
<keyword evidence="2" id="KW-1185">Reference proteome</keyword>
<sequence>MKKPSEEQSLIGSFQESGLPEFLKGSWRNANKIVDVDDVGPFPNDVNKRIVVSLTGTTLHTVQVSENGKKLVCHDCAGYDECGICVHSLAVAF</sequence>
<dbReference type="EMBL" id="JARQWQ010000023">
    <property type="protein sequence ID" value="KAK2564098.1"/>
    <property type="molecule type" value="Genomic_DNA"/>
</dbReference>
<name>A0AAD9QMR0_ACRCE</name>
<reference evidence="1" key="1">
    <citation type="journal article" date="2023" name="G3 (Bethesda)">
        <title>Whole genome assembly and annotation of the endangered Caribbean coral Acropora cervicornis.</title>
        <authorList>
            <person name="Selwyn J.D."/>
            <person name="Vollmer S.V."/>
        </authorList>
    </citation>
    <scope>NUCLEOTIDE SEQUENCE</scope>
    <source>
        <strain evidence="1">K2</strain>
    </source>
</reference>
<accession>A0AAD9QMR0</accession>